<dbReference type="Proteomes" id="UP000811481">
    <property type="component" value="Unassembled WGS sequence"/>
</dbReference>
<feature type="transmembrane region" description="Helical" evidence="1">
    <location>
        <begin position="10"/>
        <end position="28"/>
    </location>
</feature>
<keyword evidence="1" id="KW-0812">Transmembrane</keyword>
<name>A0ABS5K2Q2_9MOLU</name>
<dbReference type="EMBL" id="JAGVRH010000001">
    <property type="protein sequence ID" value="MBS2126157.1"/>
    <property type="molecule type" value="Genomic_DNA"/>
</dbReference>
<evidence type="ECO:0000313" key="2">
    <source>
        <dbReference type="EMBL" id="MBS2126157.1"/>
    </source>
</evidence>
<dbReference type="RefSeq" id="WP_212330702.1">
    <property type="nucleotide sequence ID" value="NZ_JAGVRH010000001.1"/>
</dbReference>
<organism evidence="2 3">
    <name type="scientific">'Fragaria x ananassa' phyllody phytoplasma</name>
    <dbReference type="NCBI Taxonomy" id="2358428"/>
    <lineage>
        <taxon>Bacteria</taxon>
        <taxon>Bacillati</taxon>
        <taxon>Mycoplasmatota</taxon>
        <taxon>Mollicutes</taxon>
        <taxon>Acholeplasmatales</taxon>
        <taxon>Acholeplasmataceae</taxon>
        <taxon>Candidatus Phytoplasma</taxon>
        <taxon>16SrXIII (Mexican periwinkle virescence group)</taxon>
    </lineage>
</organism>
<comment type="caution">
    <text evidence="2">The sequence shown here is derived from an EMBL/GenBank/DDBJ whole genome shotgun (WGS) entry which is preliminary data.</text>
</comment>
<proteinExistence type="predicted"/>
<reference evidence="2" key="1">
    <citation type="submission" date="2021-04" db="EMBL/GenBank/DDBJ databases">
        <title>Draft genome sequence of StrPh-CL8, a phytoplasma strain causing strawberry phyllody in Chile.</title>
        <authorList>
            <person name="Cui W."/>
            <person name="Zamorano A."/>
            <person name="Fiore N."/>
        </authorList>
    </citation>
    <scope>NUCLEOTIDE SEQUENCE [LARGE SCALE GENOMIC DNA]</scope>
    <source>
        <strain evidence="2">StrPh-Cl</strain>
    </source>
</reference>
<evidence type="ECO:0000313" key="3">
    <source>
        <dbReference type="Proteomes" id="UP000811481"/>
    </source>
</evidence>
<sequence>MKKLFSKNKIIVFIILILITLTISFFIYKSNLPKTPKQRKIVAIPETKVNTIKEWDDYIKHRTQIPPNIKMVEKEWIFYGLNGLGYYVKQKAINDAKIAKMKQERDEEKIILLNDHKHKVELEQIGVETYGKDFYQQIDDKYITNHKTEADIQKLKGIKSIQERLQTQKEPKDLLMGEMDDVFLDTPFSEWKGYFGRSGFYPADGSLLMADYPEMDRACALEIEHPEDPNIVKISYKGPKYLLDLDKDYFIGETILHTNQFYYDRGVKMPVSKKYHLHFNPVRNIISVFTEKFNTGRTDL</sequence>
<accession>A0ABS5K2Q2</accession>
<keyword evidence="3" id="KW-1185">Reference proteome</keyword>
<gene>
    <name evidence="2" type="ORF">J8J04_00260</name>
</gene>
<protein>
    <submittedName>
        <fullName evidence="2">Uncharacterized protein</fullName>
    </submittedName>
</protein>
<evidence type="ECO:0000256" key="1">
    <source>
        <dbReference type="SAM" id="Phobius"/>
    </source>
</evidence>
<keyword evidence="1" id="KW-0472">Membrane</keyword>
<keyword evidence="1" id="KW-1133">Transmembrane helix</keyword>